<dbReference type="CDD" id="cd17502">
    <property type="entry name" value="MFS_Azr1_MDR_like"/>
    <property type="match status" value="1"/>
</dbReference>
<dbReference type="GO" id="GO:0022857">
    <property type="term" value="F:transmembrane transporter activity"/>
    <property type="evidence" value="ECO:0007669"/>
    <property type="project" value="InterPro"/>
</dbReference>
<feature type="transmembrane region" description="Helical" evidence="7">
    <location>
        <begin position="162"/>
        <end position="181"/>
    </location>
</feature>
<feature type="transmembrane region" description="Helical" evidence="7">
    <location>
        <begin position="291"/>
        <end position="312"/>
    </location>
</feature>
<evidence type="ECO:0000313" key="10">
    <source>
        <dbReference type="Proteomes" id="UP000007089"/>
    </source>
</evidence>
<evidence type="ECO:0000256" key="1">
    <source>
        <dbReference type="ARBA" id="ARBA00004651"/>
    </source>
</evidence>
<feature type="transmembrane region" description="Helical" evidence="7">
    <location>
        <begin position="388"/>
        <end position="410"/>
    </location>
</feature>
<evidence type="ECO:0000256" key="3">
    <source>
        <dbReference type="ARBA" id="ARBA00022475"/>
    </source>
</evidence>
<keyword evidence="6 7" id="KW-0472">Membrane</keyword>
<dbReference type="PRINTS" id="PR01036">
    <property type="entry name" value="TCRTETB"/>
</dbReference>
<dbReference type="HOGENOM" id="CLU_000960_22_3_7"/>
<dbReference type="FunFam" id="1.20.1720.10:FF:000004">
    <property type="entry name" value="EmrB/QacA family drug resistance transporter"/>
    <property type="match status" value="1"/>
</dbReference>
<feature type="transmembrane region" description="Helical" evidence="7">
    <location>
        <begin position="445"/>
        <end position="465"/>
    </location>
</feature>
<keyword evidence="10" id="KW-1185">Reference proteome</keyword>
<keyword evidence="2" id="KW-0813">Transport</keyword>
<feature type="transmembrane region" description="Helical" evidence="7">
    <location>
        <begin position="74"/>
        <end position="93"/>
    </location>
</feature>
<sequence length="491" mass="50072">MRRTHRGLTVVALLLGMFLAAMEMTVVSTAMPSVVGELGGLALYAWAFAAYMLTATVSVPIYGKLADLKGRKVVMLFGLALFVASSIACGMARSMEALVAARALQGLGAGAIQPVTLTIAGDLFEPQERARIQGVFGAVWGIAGLVGPLLGGAIVHLASWRWVFWLNVPFGLGSALVLALVYHERPERHAHRLDVAGAALLSIAVVSALLAVRSPATGLVALPLAAVALAAFLAVERRAPEPLLPLDLFRDRVIAVSSAANALLGAAMLGMVTFVPLWVQSVLGGTPTQAGSAIASMAVGWPICSALSGRLLPRTGYRALVRAGMGLTALAAVALALLLRPGVPLLVPQALAFAYGAGMGFASTPLVIAVQASVPWNRRGVATATTMFFRTIGGTLSVGVLGGVLAHALASGGADGALVSRLLGPERASIDASILGPLAGALQGAMGSIFAAVAVIAGAAFAVALRFPRLALEVRNPERAGAGAPPAPDRP</sequence>
<gene>
    <name evidence="9" type="ordered locus">A2cp1_3850</name>
</gene>
<evidence type="ECO:0000259" key="8">
    <source>
        <dbReference type="PROSITE" id="PS50850"/>
    </source>
</evidence>
<feature type="transmembrane region" description="Helical" evidence="7">
    <location>
        <begin position="99"/>
        <end position="123"/>
    </location>
</feature>
<dbReference type="Gene3D" id="1.20.1250.20">
    <property type="entry name" value="MFS general substrate transporter like domains"/>
    <property type="match status" value="1"/>
</dbReference>
<feature type="transmembrane region" description="Helical" evidence="7">
    <location>
        <begin position="351"/>
        <end position="376"/>
    </location>
</feature>
<protein>
    <submittedName>
        <fullName evidence="9">Major facilitator superfamily MFS_1</fullName>
    </submittedName>
</protein>
<dbReference type="Proteomes" id="UP000007089">
    <property type="component" value="Chromosome"/>
</dbReference>
<dbReference type="Gene3D" id="1.20.1720.10">
    <property type="entry name" value="Multidrug resistance protein D"/>
    <property type="match status" value="1"/>
</dbReference>
<keyword evidence="3" id="KW-1003">Cell membrane</keyword>
<feature type="domain" description="Major facilitator superfamily (MFS) profile" evidence="8">
    <location>
        <begin position="9"/>
        <end position="472"/>
    </location>
</feature>
<evidence type="ECO:0000256" key="5">
    <source>
        <dbReference type="ARBA" id="ARBA00022989"/>
    </source>
</evidence>
<dbReference type="KEGG" id="acp:A2cp1_3850"/>
<dbReference type="PANTHER" id="PTHR23501">
    <property type="entry name" value="MAJOR FACILITATOR SUPERFAMILY"/>
    <property type="match status" value="1"/>
</dbReference>
<keyword evidence="4 7" id="KW-0812">Transmembrane</keyword>
<evidence type="ECO:0000256" key="7">
    <source>
        <dbReference type="SAM" id="Phobius"/>
    </source>
</evidence>
<dbReference type="RefSeq" id="WP_015934916.1">
    <property type="nucleotide sequence ID" value="NC_011891.1"/>
</dbReference>
<dbReference type="PROSITE" id="PS50850">
    <property type="entry name" value="MFS"/>
    <property type="match status" value="1"/>
</dbReference>
<evidence type="ECO:0000256" key="4">
    <source>
        <dbReference type="ARBA" id="ARBA00022692"/>
    </source>
</evidence>
<feature type="transmembrane region" description="Helical" evidence="7">
    <location>
        <begin position="193"/>
        <end position="212"/>
    </location>
</feature>
<evidence type="ECO:0000256" key="2">
    <source>
        <dbReference type="ARBA" id="ARBA00022448"/>
    </source>
</evidence>
<organism evidence="9 10">
    <name type="scientific">Anaeromyxobacter dehalogenans (strain ATCC BAA-258 / DSM 21875 / 2CP-1)</name>
    <dbReference type="NCBI Taxonomy" id="455488"/>
    <lineage>
        <taxon>Bacteria</taxon>
        <taxon>Pseudomonadati</taxon>
        <taxon>Myxococcota</taxon>
        <taxon>Myxococcia</taxon>
        <taxon>Myxococcales</taxon>
        <taxon>Cystobacterineae</taxon>
        <taxon>Anaeromyxobacteraceae</taxon>
        <taxon>Anaeromyxobacter</taxon>
    </lineage>
</organism>
<evidence type="ECO:0000313" key="9">
    <source>
        <dbReference type="EMBL" id="ACL67174.1"/>
    </source>
</evidence>
<dbReference type="InterPro" id="IPR020846">
    <property type="entry name" value="MFS_dom"/>
</dbReference>
<name>B8J7J4_ANAD2</name>
<comment type="subcellular location">
    <subcellularLocation>
        <location evidence="1">Cell membrane</location>
        <topology evidence="1">Multi-pass membrane protein</topology>
    </subcellularLocation>
</comment>
<dbReference type="PANTHER" id="PTHR23501:SF191">
    <property type="entry name" value="VACUOLAR BASIC AMINO ACID TRANSPORTER 4"/>
    <property type="match status" value="1"/>
</dbReference>
<dbReference type="Pfam" id="PF07690">
    <property type="entry name" value="MFS_1"/>
    <property type="match status" value="1"/>
</dbReference>
<dbReference type="EMBL" id="CP001359">
    <property type="protein sequence ID" value="ACL67174.1"/>
    <property type="molecule type" value="Genomic_DNA"/>
</dbReference>
<feature type="transmembrane region" description="Helical" evidence="7">
    <location>
        <begin position="42"/>
        <end position="62"/>
    </location>
</feature>
<feature type="transmembrane region" description="Helical" evidence="7">
    <location>
        <begin position="256"/>
        <end position="279"/>
    </location>
</feature>
<proteinExistence type="predicted"/>
<feature type="transmembrane region" description="Helical" evidence="7">
    <location>
        <begin position="218"/>
        <end position="235"/>
    </location>
</feature>
<reference evidence="9" key="1">
    <citation type="submission" date="2009-01" db="EMBL/GenBank/DDBJ databases">
        <title>Complete sequence of Anaeromyxobacter dehalogenans 2CP-1.</title>
        <authorList>
            <consortium name="US DOE Joint Genome Institute"/>
            <person name="Lucas S."/>
            <person name="Copeland A."/>
            <person name="Lapidus A."/>
            <person name="Glavina del Rio T."/>
            <person name="Dalin E."/>
            <person name="Tice H."/>
            <person name="Bruce D."/>
            <person name="Goodwin L."/>
            <person name="Pitluck S."/>
            <person name="Saunders E."/>
            <person name="Brettin T."/>
            <person name="Detter J.C."/>
            <person name="Han C."/>
            <person name="Larimer F."/>
            <person name="Land M."/>
            <person name="Hauser L."/>
            <person name="Kyrpides N."/>
            <person name="Ovchinnikova G."/>
            <person name="Beliaev A.S."/>
            <person name="Richardson P."/>
        </authorList>
    </citation>
    <scope>NUCLEOTIDE SEQUENCE</scope>
    <source>
        <strain evidence="9">2CP-1</strain>
    </source>
</reference>
<accession>B8J7J4</accession>
<dbReference type="GO" id="GO:0005886">
    <property type="term" value="C:plasma membrane"/>
    <property type="evidence" value="ECO:0007669"/>
    <property type="project" value="UniProtKB-SubCell"/>
</dbReference>
<feature type="transmembrane region" description="Helical" evidence="7">
    <location>
        <begin position="319"/>
        <end position="339"/>
    </location>
</feature>
<dbReference type="InterPro" id="IPR011701">
    <property type="entry name" value="MFS"/>
</dbReference>
<dbReference type="InterPro" id="IPR036259">
    <property type="entry name" value="MFS_trans_sf"/>
</dbReference>
<feature type="transmembrane region" description="Helical" evidence="7">
    <location>
        <begin position="135"/>
        <end position="156"/>
    </location>
</feature>
<dbReference type="SUPFAM" id="SSF103473">
    <property type="entry name" value="MFS general substrate transporter"/>
    <property type="match status" value="1"/>
</dbReference>
<dbReference type="AlphaFoldDB" id="B8J7J4"/>
<keyword evidence="5 7" id="KW-1133">Transmembrane helix</keyword>
<evidence type="ECO:0000256" key="6">
    <source>
        <dbReference type="ARBA" id="ARBA00023136"/>
    </source>
</evidence>